<sequence>SRRVMKLQLVPMCNIPPAVSAGNNVVDCCLRTSETHIPRRIVQDYRLQLVQDGCIIPATVFITTRGKRLCAPLDAPWVTRLREKLDAGFGRKVRAGL</sequence>
<dbReference type="GO" id="GO:0006954">
    <property type="term" value="P:inflammatory response"/>
    <property type="evidence" value="ECO:0007669"/>
    <property type="project" value="TreeGrafter"/>
</dbReference>
<proteinExistence type="predicted"/>
<dbReference type="GO" id="GO:0048245">
    <property type="term" value="P:eosinophil chemotaxis"/>
    <property type="evidence" value="ECO:0007669"/>
    <property type="project" value="TreeGrafter"/>
</dbReference>
<dbReference type="SUPFAM" id="SSF54117">
    <property type="entry name" value="Interleukin 8-like chemokines"/>
    <property type="match status" value="1"/>
</dbReference>
<comment type="caution">
    <text evidence="3">The sequence shown here is derived from an EMBL/GenBank/DDBJ whole genome shotgun (WGS) entry which is preliminary data.</text>
</comment>
<feature type="non-terminal residue" evidence="3">
    <location>
        <position position="1"/>
    </location>
</feature>
<dbReference type="GO" id="GO:0048020">
    <property type="term" value="F:CCR chemokine receptor binding"/>
    <property type="evidence" value="ECO:0007669"/>
    <property type="project" value="TreeGrafter"/>
</dbReference>
<evidence type="ECO:0000313" key="3">
    <source>
        <dbReference type="EMBL" id="NXA42014.1"/>
    </source>
</evidence>
<dbReference type="GO" id="GO:0008009">
    <property type="term" value="F:chemokine activity"/>
    <property type="evidence" value="ECO:0007669"/>
    <property type="project" value="InterPro"/>
</dbReference>
<dbReference type="Pfam" id="PF00048">
    <property type="entry name" value="IL8"/>
    <property type="match status" value="1"/>
</dbReference>
<dbReference type="GO" id="GO:0070098">
    <property type="term" value="P:chemokine-mediated signaling pathway"/>
    <property type="evidence" value="ECO:0007669"/>
    <property type="project" value="TreeGrafter"/>
</dbReference>
<keyword evidence="4" id="KW-1185">Reference proteome</keyword>
<accession>A0A7K7VNJ6</accession>
<dbReference type="Proteomes" id="UP000533954">
    <property type="component" value="Unassembled WGS sequence"/>
</dbReference>
<dbReference type="EMBL" id="VZSX01000193">
    <property type="protein sequence ID" value="NXA42014.1"/>
    <property type="molecule type" value="Genomic_DNA"/>
</dbReference>
<dbReference type="GO" id="GO:0005615">
    <property type="term" value="C:extracellular space"/>
    <property type="evidence" value="ECO:0007669"/>
    <property type="project" value="UniProtKB-KW"/>
</dbReference>
<name>A0A7K7VNJ6_EUDEL</name>
<dbReference type="GO" id="GO:0061844">
    <property type="term" value="P:antimicrobial humoral immune response mediated by antimicrobial peptide"/>
    <property type="evidence" value="ECO:0007669"/>
    <property type="project" value="TreeGrafter"/>
</dbReference>
<protein>
    <submittedName>
        <fullName evidence="3">CCL19 protein</fullName>
    </submittedName>
</protein>
<dbReference type="InterPro" id="IPR001811">
    <property type="entry name" value="Chemokine_IL8-like_dom"/>
</dbReference>
<dbReference type="PANTHER" id="PTHR12015">
    <property type="entry name" value="SMALL INDUCIBLE CYTOKINE A"/>
    <property type="match status" value="1"/>
</dbReference>
<evidence type="ECO:0000313" key="4">
    <source>
        <dbReference type="Proteomes" id="UP000533954"/>
    </source>
</evidence>
<dbReference type="PANTHER" id="PTHR12015:SF80">
    <property type="entry name" value="C-C MOTIF CHEMOKINE 19"/>
    <property type="match status" value="1"/>
</dbReference>
<dbReference type="SMART" id="SM00199">
    <property type="entry name" value="SCY"/>
    <property type="match status" value="1"/>
</dbReference>
<dbReference type="OrthoDB" id="9909116at2759"/>
<evidence type="ECO:0000259" key="2">
    <source>
        <dbReference type="SMART" id="SM00199"/>
    </source>
</evidence>
<dbReference type="AlphaFoldDB" id="A0A7K7VNJ6"/>
<dbReference type="GO" id="GO:0030335">
    <property type="term" value="P:positive regulation of cell migration"/>
    <property type="evidence" value="ECO:0007669"/>
    <property type="project" value="TreeGrafter"/>
</dbReference>
<reference evidence="3 4" key="1">
    <citation type="submission" date="2019-09" db="EMBL/GenBank/DDBJ databases">
        <title>Bird 10,000 Genomes (B10K) Project - Family phase.</title>
        <authorList>
            <person name="Zhang G."/>
        </authorList>
    </citation>
    <scope>NUCLEOTIDE SEQUENCE [LARGE SCALE GENOMIC DNA]</scope>
    <source>
        <strain evidence="3">B10K-LSUMZ-16893</strain>
    </source>
</reference>
<evidence type="ECO:0000256" key="1">
    <source>
        <dbReference type="ARBA" id="ARBA00022514"/>
    </source>
</evidence>
<dbReference type="InterPro" id="IPR036048">
    <property type="entry name" value="Interleukin_8-like_sf"/>
</dbReference>
<feature type="domain" description="Chemokine interleukin-8-like" evidence="2">
    <location>
        <begin position="25"/>
        <end position="85"/>
    </location>
</feature>
<keyword evidence="1" id="KW-0202">Cytokine</keyword>
<gene>
    <name evidence="3" type="primary">Ccl19</name>
    <name evidence="3" type="ORF">EUDELE_R02528</name>
</gene>
<dbReference type="InterPro" id="IPR039809">
    <property type="entry name" value="Chemokine_b/g/d"/>
</dbReference>
<organism evidence="3 4">
    <name type="scientific">Eudromia elegans</name>
    <name type="common">Elegant crested-tinamou</name>
    <dbReference type="NCBI Taxonomy" id="8805"/>
    <lineage>
        <taxon>Eukaryota</taxon>
        <taxon>Metazoa</taxon>
        <taxon>Chordata</taxon>
        <taxon>Craniata</taxon>
        <taxon>Vertebrata</taxon>
        <taxon>Euteleostomi</taxon>
        <taxon>Archelosauria</taxon>
        <taxon>Archosauria</taxon>
        <taxon>Dinosauria</taxon>
        <taxon>Saurischia</taxon>
        <taxon>Theropoda</taxon>
        <taxon>Coelurosauria</taxon>
        <taxon>Aves</taxon>
        <taxon>Palaeognathae</taxon>
        <taxon>Tinamiformes</taxon>
        <taxon>Tinamidae</taxon>
        <taxon>Eudromia</taxon>
    </lineage>
</organism>
<dbReference type="Gene3D" id="2.40.50.40">
    <property type="match status" value="1"/>
</dbReference>
<feature type="non-terminal residue" evidence="3">
    <location>
        <position position="97"/>
    </location>
</feature>